<dbReference type="InterPro" id="IPR000819">
    <property type="entry name" value="Peptidase_M17_C"/>
</dbReference>
<evidence type="ECO:0000256" key="8">
    <source>
        <dbReference type="HAMAP-Rule" id="MF_00181"/>
    </source>
</evidence>
<feature type="binding site" evidence="8">
    <location>
        <position position="279"/>
    </location>
    <ligand>
        <name>Mn(2+)</name>
        <dbReference type="ChEBI" id="CHEBI:29035"/>
        <label>2</label>
    </ligand>
</feature>
<keyword evidence="11" id="KW-1185">Reference proteome</keyword>
<keyword evidence="7 8" id="KW-0464">Manganese</keyword>
<keyword evidence="8" id="KW-0963">Cytoplasm</keyword>
<dbReference type="PRINTS" id="PR00481">
    <property type="entry name" value="LAMNOPPTDASE"/>
</dbReference>
<dbReference type="GO" id="GO:0006508">
    <property type="term" value="P:proteolysis"/>
    <property type="evidence" value="ECO:0007669"/>
    <property type="project" value="UniProtKB-KW"/>
</dbReference>
<gene>
    <name evidence="8" type="primary">pepA</name>
    <name evidence="10" type="ORF">SAMN05216361_3233</name>
</gene>
<dbReference type="SUPFAM" id="SSF53187">
    <property type="entry name" value="Zn-dependent exopeptidases"/>
    <property type="match status" value="1"/>
</dbReference>
<evidence type="ECO:0000256" key="6">
    <source>
        <dbReference type="ARBA" id="ARBA00022801"/>
    </source>
</evidence>
<feature type="active site" evidence="8">
    <location>
        <position position="291"/>
    </location>
</feature>
<comment type="function">
    <text evidence="8">Presumably involved in the processing and regular turnover of intracellular proteins. Catalyzes the removal of unsubstituted N-terminal amino acids from various peptides.</text>
</comment>
<dbReference type="GO" id="GO:0005737">
    <property type="term" value="C:cytoplasm"/>
    <property type="evidence" value="ECO:0007669"/>
    <property type="project" value="UniProtKB-SubCell"/>
</dbReference>
<comment type="similarity">
    <text evidence="3 8">Belongs to the peptidase M17 family.</text>
</comment>
<dbReference type="NCBIfam" id="NF002074">
    <property type="entry name" value="PRK00913.1-4"/>
    <property type="match status" value="1"/>
</dbReference>
<keyword evidence="6 8" id="KW-0378">Hydrolase</keyword>
<evidence type="ECO:0000256" key="3">
    <source>
        <dbReference type="ARBA" id="ARBA00009528"/>
    </source>
</evidence>
<feature type="binding site" evidence="8">
    <location>
        <position position="302"/>
    </location>
    <ligand>
        <name>Mn(2+)</name>
        <dbReference type="ChEBI" id="CHEBI:29035"/>
        <label>2</label>
    </ligand>
</feature>
<dbReference type="STRING" id="634436.SAMN05216361_3233"/>
<evidence type="ECO:0000313" key="10">
    <source>
        <dbReference type="EMBL" id="SHG88844.1"/>
    </source>
</evidence>
<dbReference type="GO" id="GO:0030145">
    <property type="term" value="F:manganese ion binding"/>
    <property type="evidence" value="ECO:0007669"/>
    <property type="project" value="UniProtKB-UniRule"/>
</dbReference>
<sequence length="520" mass="55584">MKIETYHIPFFNADSCSADCLVAFVDFAWLFDATSQSQAGEIPKPSWLAHILNVTPSLSASCSESKHLLISEVPNLKASRLLLVNTNKSNSIANCTPDEAHKTRNMLARQATFICSQLDELNVKSACVMSPFANCQAYMQALLDALLFASYRFKAFKTSPNAQKPTSIKRLSIAVEQDELKPDIARALAVHEGKSLTRDLANLPGNICTPSCFAECAEALASDSSLLTTEVLDEATLKEMGMGAYVAVGQGSEQPTCMPVMHYKGAADSDLPSIVLIGKGITFDTGGITLKKPPGMQNMIYDMCGGATVMGIMKTLTALRLPVNVTGIIATAENMPDGKAFRPGDILTTLSGQTVEIISTDAEGRLVLCDAMTYAQQFNPAAIIDIATLTGAHIVSLGSQASGLMSNSQALSSALVEAGESSSDRAWAMPIWDDYQEPLDSFAADMRNSGSNSPGMITAGCFLSRFAGNTPWAHLDIAGTSFQYGKGNSATARPFSLLLAFLTQYSEKPDSTWPVSPVLY</sequence>
<reference evidence="11" key="1">
    <citation type="submission" date="2016-11" db="EMBL/GenBank/DDBJ databases">
        <authorList>
            <person name="Varghese N."/>
            <person name="Submissions S."/>
        </authorList>
    </citation>
    <scope>NUCLEOTIDE SEQUENCE [LARGE SCALE GENOMIC DNA]</scope>
    <source>
        <strain evidence="11">CGMCC 1.8995</strain>
    </source>
</reference>
<dbReference type="InterPro" id="IPR023042">
    <property type="entry name" value="Peptidase_M17_leu_NH2_pept"/>
</dbReference>
<feature type="domain" description="Cytosol aminopeptidase" evidence="9">
    <location>
        <begin position="359"/>
        <end position="366"/>
    </location>
</feature>
<dbReference type="PANTHER" id="PTHR11963:SF23">
    <property type="entry name" value="CYTOSOL AMINOPEPTIDASE"/>
    <property type="match status" value="1"/>
</dbReference>
<dbReference type="Pfam" id="PF00883">
    <property type="entry name" value="Peptidase_M17"/>
    <property type="match status" value="1"/>
</dbReference>
<accession>A0A1M5NH04</accession>
<dbReference type="EC" id="3.4.11.1" evidence="8"/>
<organism evidence="10 11">
    <name type="scientific">Marisediminitalea aggregata</name>
    <dbReference type="NCBI Taxonomy" id="634436"/>
    <lineage>
        <taxon>Bacteria</taxon>
        <taxon>Pseudomonadati</taxon>
        <taxon>Pseudomonadota</taxon>
        <taxon>Gammaproteobacteria</taxon>
        <taxon>Alteromonadales</taxon>
        <taxon>Alteromonadaceae</taxon>
        <taxon>Marisediminitalea</taxon>
    </lineage>
</organism>
<dbReference type="Gene3D" id="3.40.630.10">
    <property type="entry name" value="Zn peptidases"/>
    <property type="match status" value="1"/>
</dbReference>
<evidence type="ECO:0000256" key="5">
    <source>
        <dbReference type="ARBA" id="ARBA00022670"/>
    </source>
</evidence>
<dbReference type="CDD" id="cd00433">
    <property type="entry name" value="Peptidase_M17"/>
    <property type="match status" value="1"/>
</dbReference>
<proteinExistence type="inferred from homology"/>
<feature type="binding site" evidence="8">
    <location>
        <position position="363"/>
    </location>
    <ligand>
        <name>Mn(2+)</name>
        <dbReference type="ChEBI" id="CHEBI:29035"/>
        <label>2</label>
    </ligand>
</feature>
<dbReference type="PANTHER" id="PTHR11963">
    <property type="entry name" value="LEUCINE AMINOPEPTIDASE-RELATED"/>
    <property type="match status" value="1"/>
</dbReference>
<dbReference type="EMBL" id="FQWD01000005">
    <property type="protein sequence ID" value="SHG88844.1"/>
    <property type="molecule type" value="Genomic_DNA"/>
</dbReference>
<dbReference type="Proteomes" id="UP000184520">
    <property type="component" value="Unassembled WGS sequence"/>
</dbReference>
<dbReference type="HAMAP" id="MF_00181">
    <property type="entry name" value="Cytosol_peptidase_M17"/>
    <property type="match status" value="1"/>
</dbReference>
<evidence type="ECO:0000256" key="1">
    <source>
        <dbReference type="ARBA" id="ARBA00000135"/>
    </source>
</evidence>
<comment type="cofactor">
    <cofactor evidence="8">
        <name>Mn(2+)</name>
        <dbReference type="ChEBI" id="CHEBI:29035"/>
    </cofactor>
    <text evidence="8">Binds 2 manganese ions per subunit.</text>
</comment>
<dbReference type="AlphaFoldDB" id="A0A1M5NH04"/>
<dbReference type="GO" id="GO:0070006">
    <property type="term" value="F:metalloaminopeptidase activity"/>
    <property type="evidence" value="ECO:0007669"/>
    <property type="project" value="InterPro"/>
</dbReference>
<name>A0A1M5NH04_9ALTE</name>
<comment type="catalytic activity">
    <reaction evidence="2 8">
        <text>Release of an N-terminal amino acid, preferentially leucine, but not glutamic or aspartic acids.</text>
        <dbReference type="EC" id="3.4.11.10"/>
    </reaction>
</comment>
<comment type="subcellular location">
    <subcellularLocation>
        <location evidence="8">Cytoplasm</location>
    </subcellularLocation>
</comment>
<keyword evidence="4 8" id="KW-0031">Aminopeptidase</keyword>
<dbReference type="Gene3D" id="3.40.220.10">
    <property type="entry name" value="Leucine Aminopeptidase, subunit E, domain 1"/>
    <property type="match status" value="1"/>
</dbReference>
<evidence type="ECO:0000259" key="9">
    <source>
        <dbReference type="PROSITE" id="PS00631"/>
    </source>
</evidence>
<feature type="binding site" evidence="8">
    <location>
        <position position="284"/>
    </location>
    <ligand>
        <name>Mn(2+)</name>
        <dbReference type="ChEBI" id="CHEBI:29035"/>
        <label>1</label>
    </ligand>
</feature>
<evidence type="ECO:0000313" key="11">
    <source>
        <dbReference type="Proteomes" id="UP000184520"/>
    </source>
</evidence>
<dbReference type="PROSITE" id="PS00631">
    <property type="entry name" value="CYTOSOL_AP"/>
    <property type="match status" value="1"/>
</dbReference>
<dbReference type="RefSeq" id="WP_073324199.1">
    <property type="nucleotide sequence ID" value="NZ_FQWD01000005.1"/>
</dbReference>
<dbReference type="EC" id="3.4.11.10" evidence="8"/>
<feature type="binding site" evidence="8">
    <location>
        <position position="361"/>
    </location>
    <ligand>
        <name>Mn(2+)</name>
        <dbReference type="ChEBI" id="CHEBI:29035"/>
        <label>1</label>
    </ligand>
</feature>
<protein>
    <recommendedName>
        <fullName evidence="8">Probable cytosol aminopeptidase</fullName>
        <ecNumber evidence="8">3.4.11.1</ecNumber>
    </recommendedName>
    <alternativeName>
        <fullName evidence="8">Leucine aminopeptidase</fullName>
        <shortName evidence="8">LAP</shortName>
        <ecNumber evidence="8">3.4.11.10</ecNumber>
    </alternativeName>
    <alternativeName>
        <fullName evidence="8">Leucyl aminopeptidase</fullName>
    </alternativeName>
</protein>
<evidence type="ECO:0000256" key="7">
    <source>
        <dbReference type="ARBA" id="ARBA00023211"/>
    </source>
</evidence>
<keyword evidence="8" id="KW-0479">Metal-binding</keyword>
<feature type="binding site" evidence="8">
    <location>
        <position position="284"/>
    </location>
    <ligand>
        <name>Mn(2+)</name>
        <dbReference type="ChEBI" id="CHEBI:29035"/>
        <label>2</label>
    </ligand>
</feature>
<dbReference type="InterPro" id="IPR011356">
    <property type="entry name" value="Leucine_aapep/pepB"/>
</dbReference>
<keyword evidence="5 8" id="KW-0645">Protease</keyword>
<evidence type="ECO:0000256" key="2">
    <source>
        <dbReference type="ARBA" id="ARBA00000967"/>
    </source>
</evidence>
<comment type="catalytic activity">
    <reaction evidence="1 8">
        <text>Release of an N-terminal amino acid, Xaa-|-Yaa-, in which Xaa is preferably Leu, but may be other amino acids including Pro although not Arg or Lys, and Yaa may be Pro. Amino acid amides and methyl esters are also readily hydrolyzed, but rates on arylamides are exceedingly low.</text>
        <dbReference type="EC" id="3.4.11.1"/>
    </reaction>
</comment>
<dbReference type="SUPFAM" id="SSF52949">
    <property type="entry name" value="Macro domain-like"/>
    <property type="match status" value="1"/>
</dbReference>
<evidence type="ECO:0000256" key="4">
    <source>
        <dbReference type="ARBA" id="ARBA00022438"/>
    </source>
</evidence>
<dbReference type="InterPro" id="IPR043472">
    <property type="entry name" value="Macro_dom-like"/>
</dbReference>
<feature type="active site" evidence="8">
    <location>
        <position position="365"/>
    </location>
</feature>
<feature type="binding site" evidence="8">
    <location>
        <position position="363"/>
    </location>
    <ligand>
        <name>Mn(2+)</name>
        <dbReference type="ChEBI" id="CHEBI:29035"/>
        <label>1</label>
    </ligand>
</feature>